<dbReference type="EMBL" id="QYZD01000016">
    <property type="protein sequence ID" value="RJG22502.1"/>
    <property type="molecule type" value="Genomic_DNA"/>
</dbReference>
<evidence type="ECO:0000259" key="3">
    <source>
        <dbReference type="SMART" id="SM00495"/>
    </source>
</evidence>
<dbReference type="Gene3D" id="2.60.40.10">
    <property type="entry name" value="Immunoglobulins"/>
    <property type="match status" value="2"/>
</dbReference>
<evidence type="ECO:0000256" key="1">
    <source>
        <dbReference type="ARBA" id="ARBA00022801"/>
    </source>
</evidence>
<dbReference type="InterPro" id="IPR003610">
    <property type="entry name" value="CBM5/12"/>
</dbReference>
<organism evidence="4 5">
    <name type="scientific">Paenibacillus thiaminolyticus</name>
    <name type="common">Bacillus thiaminolyticus</name>
    <dbReference type="NCBI Taxonomy" id="49283"/>
    <lineage>
        <taxon>Bacteria</taxon>
        <taxon>Bacillati</taxon>
        <taxon>Bacillota</taxon>
        <taxon>Bacilli</taxon>
        <taxon>Bacillales</taxon>
        <taxon>Paenibacillaceae</taxon>
        <taxon>Paenibacillus</taxon>
    </lineage>
</organism>
<dbReference type="GO" id="GO:0004553">
    <property type="term" value="F:hydrolase activity, hydrolyzing O-glycosyl compounds"/>
    <property type="evidence" value="ECO:0007669"/>
    <property type="project" value="InterPro"/>
</dbReference>
<name>A0A3A3GEU5_PANTH</name>
<feature type="domain" description="Chitin-binding type-3" evidence="3">
    <location>
        <begin position="172"/>
        <end position="213"/>
    </location>
</feature>
<dbReference type="Pfam" id="PF14600">
    <property type="entry name" value="CBM_5_12_2"/>
    <property type="match status" value="1"/>
</dbReference>
<evidence type="ECO:0000313" key="4">
    <source>
        <dbReference type="EMBL" id="RJG22502.1"/>
    </source>
</evidence>
<protein>
    <submittedName>
        <fullName evidence="4">DUF5011 domain-containing protein</fullName>
    </submittedName>
</protein>
<keyword evidence="2" id="KW-0624">Polysaccharide degradation</keyword>
<dbReference type="AlphaFoldDB" id="A0A3A3GEU5"/>
<proteinExistence type="predicted"/>
<gene>
    <name evidence="4" type="ORF">DQX05_17585</name>
</gene>
<dbReference type="SMART" id="SM00495">
    <property type="entry name" value="ChtBD3"/>
    <property type="match status" value="2"/>
</dbReference>
<dbReference type="InterPro" id="IPR013783">
    <property type="entry name" value="Ig-like_fold"/>
</dbReference>
<dbReference type="InterPro" id="IPR032798">
    <property type="entry name" value="CBM_5_12_2"/>
</dbReference>
<dbReference type="Proteomes" id="UP000266177">
    <property type="component" value="Unassembled WGS sequence"/>
</dbReference>
<dbReference type="GO" id="GO:0005576">
    <property type="term" value="C:extracellular region"/>
    <property type="evidence" value="ECO:0007669"/>
    <property type="project" value="InterPro"/>
</dbReference>
<accession>A0A3A3GEU5</accession>
<dbReference type="InterPro" id="IPR032179">
    <property type="entry name" value="Cry22Aa_Ig-like"/>
</dbReference>
<evidence type="ECO:0000256" key="2">
    <source>
        <dbReference type="ARBA" id="ARBA00023326"/>
    </source>
</evidence>
<keyword evidence="1" id="KW-0378">Hydrolase</keyword>
<dbReference type="CDD" id="cd12204">
    <property type="entry name" value="CBD_like"/>
    <property type="match status" value="1"/>
</dbReference>
<dbReference type="Gene3D" id="2.10.10.20">
    <property type="entry name" value="Carbohydrate-binding module superfamily 5/12"/>
    <property type="match status" value="2"/>
</dbReference>
<dbReference type="SUPFAM" id="SSF51055">
    <property type="entry name" value="Carbohydrate binding domain"/>
    <property type="match status" value="2"/>
</dbReference>
<sequence length="214" mass="23645">MVIEGTVDSSTPGTYKVVYTVENSQGQQAVAERAITVAEKINHKPVIHGATDKTILVGEHFDPREGVTASDEEDGDLTDRIVIEGTVDSSTPGTYKLVYTVEDSQGLQASAERNITVIDGLADTYDPKKIYYEGDSVIYKGEKYTAKWWVQGQAPDTSQAWQKELIPNEDGSVDYVPGNVYVGGDLVRYEGKLYQAKWWTQSIPGSDDTWKLVE</sequence>
<evidence type="ECO:0000313" key="5">
    <source>
        <dbReference type="Proteomes" id="UP000266177"/>
    </source>
</evidence>
<comment type="caution">
    <text evidence="4">The sequence shown here is derived from an EMBL/GenBank/DDBJ whole genome shotgun (WGS) entry which is preliminary data.</text>
</comment>
<keyword evidence="2" id="KW-0119">Carbohydrate metabolism</keyword>
<dbReference type="GO" id="GO:0030246">
    <property type="term" value="F:carbohydrate binding"/>
    <property type="evidence" value="ECO:0007669"/>
    <property type="project" value="InterPro"/>
</dbReference>
<reference evidence="4 5" key="1">
    <citation type="submission" date="2018-09" db="EMBL/GenBank/DDBJ databases">
        <title>Paenibacillus SK2017-BO5.</title>
        <authorList>
            <person name="Piskunova J.V."/>
            <person name="Dubiley S.A."/>
            <person name="Severinov K.V."/>
        </authorList>
    </citation>
    <scope>NUCLEOTIDE SEQUENCE [LARGE SCALE GENOMIC DNA]</scope>
    <source>
        <strain evidence="4 5">BO5</strain>
    </source>
</reference>
<dbReference type="Pfam" id="PF16403">
    <property type="entry name" value="Bact_surface_Ig-like"/>
    <property type="match status" value="2"/>
</dbReference>
<dbReference type="InterPro" id="IPR036573">
    <property type="entry name" value="CBM_sf_5/12"/>
</dbReference>
<dbReference type="CDD" id="cd12215">
    <property type="entry name" value="ChiC_BD"/>
    <property type="match status" value="1"/>
</dbReference>
<dbReference type="Pfam" id="PF02839">
    <property type="entry name" value="CBM_5_12"/>
    <property type="match status" value="1"/>
</dbReference>
<feature type="domain" description="Chitin-binding type-3" evidence="3">
    <location>
        <begin position="122"/>
        <end position="164"/>
    </location>
</feature>
<dbReference type="OrthoDB" id="9775889at2"/>
<dbReference type="GO" id="GO:0000272">
    <property type="term" value="P:polysaccharide catabolic process"/>
    <property type="evidence" value="ECO:0007669"/>
    <property type="project" value="UniProtKB-KW"/>
</dbReference>